<dbReference type="Proteomes" id="UP000608754">
    <property type="component" value="Unassembled WGS sequence"/>
</dbReference>
<keyword evidence="1" id="KW-0732">Signal</keyword>
<name>A0A8J7FSX2_9FLAO</name>
<evidence type="ECO:0000256" key="1">
    <source>
        <dbReference type="SAM" id="SignalP"/>
    </source>
</evidence>
<comment type="caution">
    <text evidence="2">The sequence shown here is derived from an EMBL/GenBank/DDBJ whole genome shotgun (WGS) entry which is preliminary data.</text>
</comment>
<dbReference type="RefSeq" id="WP_194182658.1">
    <property type="nucleotide sequence ID" value="NZ_JADGIK010000004.1"/>
</dbReference>
<dbReference type="AlphaFoldDB" id="A0A8J7FSX2"/>
<evidence type="ECO:0000313" key="3">
    <source>
        <dbReference type="Proteomes" id="UP000608754"/>
    </source>
</evidence>
<accession>A0A8J7FSX2</accession>
<evidence type="ECO:0008006" key="4">
    <source>
        <dbReference type="Google" id="ProtNLM"/>
    </source>
</evidence>
<organism evidence="2 3">
    <name type="scientific">Faecalibacter rhinopitheci</name>
    <dbReference type="NCBI Taxonomy" id="2779678"/>
    <lineage>
        <taxon>Bacteria</taxon>
        <taxon>Pseudomonadati</taxon>
        <taxon>Bacteroidota</taxon>
        <taxon>Flavobacteriia</taxon>
        <taxon>Flavobacteriales</taxon>
        <taxon>Weeksellaceae</taxon>
        <taxon>Faecalibacter</taxon>
    </lineage>
</organism>
<evidence type="ECO:0000313" key="2">
    <source>
        <dbReference type="EMBL" id="MBF0597102.1"/>
    </source>
</evidence>
<feature type="chain" id="PRO_5035209627" description="T9SS C-terminal target domain-containing protein" evidence="1">
    <location>
        <begin position="20"/>
        <end position="318"/>
    </location>
</feature>
<dbReference type="EMBL" id="JADGIK010000004">
    <property type="protein sequence ID" value="MBF0597102.1"/>
    <property type="molecule type" value="Genomic_DNA"/>
</dbReference>
<proteinExistence type="predicted"/>
<reference evidence="2" key="1">
    <citation type="submission" date="2020-10" db="EMBL/GenBank/DDBJ databases">
        <authorList>
            <person name="Lu T."/>
            <person name="Wang Q."/>
            <person name="Han X."/>
        </authorList>
    </citation>
    <scope>NUCLEOTIDE SEQUENCE</scope>
    <source>
        <strain evidence="2">WQ 117</strain>
    </source>
</reference>
<keyword evidence="3" id="KW-1185">Reference proteome</keyword>
<gene>
    <name evidence="2" type="ORF">IM532_06525</name>
</gene>
<feature type="signal peptide" evidence="1">
    <location>
        <begin position="1"/>
        <end position="19"/>
    </location>
</feature>
<protein>
    <recommendedName>
        <fullName evidence="4">T9SS C-terminal target domain-containing protein</fullName>
    </recommendedName>
</protein>
<sequence>MKILTTLLFLFLFLKFNYAQDAMVKDTISVDEIEFITTELPLQLEEISALSYEDRDKSVVSFWGLNDSGNKSELYRFTKDGNIIQTISTTNAPNIDWEEIAIDDNKLFFADFGNNLGNRKDLAIYYINRDEIDLNKEFQSLQAHKIEFFYPEQEHFGYKNLTTNWDAEAFFIYNNQIHVLTKEWTNKATTHYTIPIDSTKRHAAKRIEVYPTDFMVTGAHISTKSNDKGLYIIGYTIETLAILQWFDLPKDNSDLIFTNSPKTTILPLGFTTQLGQLEGISLSSADQNQICMSGEKFKFKGFHAKQILHCFKNFTNQK</sequence>